<feature type="compositionally biased region" description="Polar residues" evidence="1">
    <location>
        <begin position="190"/>
        <end position="207"/>
    </location>
</feature>
<evidence type="ECO:0000313" key="3">
    <source>
        <dbReference type="Proteomes" id="UP001175261"/>
    </source>
</evidence>
<evidence type="ECO:0000313" key="2">
    <source>
        <dbReference type="EMBL" id="KAK0386026.1"/>
    </source>
</evidence>
<accession>A0AA39L682</accession>
<name>A0AA39L682_SARSR</name>
<evidence type="ECO:0000256" key="1">
    <source>
        <dbReference type="SAM" id="MobiDB-lite"/>
    </source>
</evidence>
<feature type="compositionally biased region" description="Polar residues" evidence="1">
    <location>
        <begin position="228"/>
        <end position="251"/>
    </location>
</feature>
<gene>
    <name evidence="2" type="ORF">NLU13_5863</name>
</gene>
<feature type="compositionally biased region" description="Basic and acidic residues" evidence="1">
    <location>
        <begin position="360"/>
        <end position="375"/>
    </location>
</feature>
<feature type="region of interest" description="Disordered" evidence="1">
    <location>
        <begin position="952"/>
        <end position="981"/>
    </location>
</feature>
<organism evidence="2 3">
    <name type="scientific">Sarocladium strictum</name>
    <name type="common">Black bundle disease fungus</name>
    <name type="synonym">Acremonium strictum</name>
    <dbReference type="NCBI Taxonomy" id="5046"/>
    <lineage>
        <taxon>Eukaryota</taxon>
        <taxon>Fungi</taxon>
        <taxon>Dikarya</taxon>
        <taxon>Ascomycota</taxon>
        <taxon>Pezizomycotina</taxon>
        <taxon>Sordariomycetes</taxon>
        <taxon>Hypocreomycetidae</taxon>
        <taxon>Hypocreales</taxon>
        <taxon>Sarocladiaceae</taxon>
        <taxon>Sarocladium</taxon>
    </lineage>
</organism>
<feature type="region of interest" description="Disordered" evidence="1">
    <location>
        <begin position="430"/>
        <end position="468"/>
    </location>
</feature>
<feature type="compositionally biased region" description="Basic and acidic residues" evidence="1">
    <location>
        <begin position="634"/>
        <end position="650"/>
    </location>
</feature>
<protein>
    <submittedName>
        <fullName evidence="2">Uncharacterized protein</fullName>
    </submittedName>
</protein>
<keyword evidence="3" id="KW-1185">Reference proteome</keyword>
<feature type="region of interest" description="Disordered" evidence="1">
    <location>
        <begin position="318"/>
        <end position="406"/>
    </location>
</feature>
<reference evidence="2" key="1">
    <citation type="submission" date="2022-10" db="EMBL/GenBank/DDBJ databases">
        <title>Determination and structural analysis of whole genome sequence of Sarocladium strictum F4-1.</title>
        <authorList>
            <person name="Hu L."/>
            <person name="Jiang Y."/>
        </authorList>
    </citation>
    <scope>NUCLEOTIDE SEQUENCE</scope>
    <source>
        <strain evidence="2">F4-1</strain>
    </source>
</reference>
<feature type="region of interest" description="Disordered" evidence="1">
    <location>
        <begin position="227"/>
        <end position="278"/>
    </location>
</feature>
<feature type="region of interest" description="Disordered" evidence="1">
    <location>
        <begin position="185"/>
        <end position="213"/>
    </location>
</feature>
<proteinExistence type="predicted"/>
<dbReference type="Proteomes" id="UP001175261">
    <property type="component" value="Unassembled WGS sequence"/>
</dbReference>
<feature type="region of interest" description="Disordered" evidence="1">
    <location>
        <begin position="99"/>
        <end position="122"/>
    </location>
</feature>
<dbReference type="AlphaFoldDB" id="A0AA39L682"/>
<comment type="caution">
    <text evidence="2">The sequence shown here is derived from an EMBL/GenBank/DDBJ whole genome shotgun (WGS) entry which is preliminary data.</text>
</comment>
<feature type="region of interest" description="Disordered" evidence="1">
    <location>
        <begin position="629"/>
        <end position="650"/>
    </location>
</feature>
<dbReference type="EMBL" id="JAPDFR010000005">
    <property type="protein sequence ID" value="KAK0386026.1"/>
    <property type="molecule type" value="Genomic_DNA"/>
</dbReference>
<sequence>MAIVAASRNLPRTRTALHRTVAPTLSSLYCLQQSRGLHFGHWCDHLKANYHHDCRRHRASRYRCMDTISRKLSWDNGSRSHHARLAMKRAMAHIMSDKRTPESPYVNPDKVQSWSDDISGLRPGRNIEDAERDAIDHLFRSRRNGSYEHDLWMSPLRHIQNYLASHHAPKDISPEDVITATTDRHDIGGSASQNQPSSSVRQGSTGRQHPRKHAHLMPAGISEAISVAPSSSVPKSENVATNTGASGTSSDAEGYGPALWNEPDGLPPKTAEERSKAYSDLHKYKPVSWNEPEGLQPKSAEELSKGYEDLSEYAAVKWNEPDGLPKPTPEELSKNYSDVDEYTPVHWNEPDGLPDPTPEELSKRYDDLNKYKPVEWNEPQGLPEPSPEEQSKNYDDLDTYSGPFTAPDKAIEAHAASQLDTTVKAQALPEKVEIASPPPAYEDLDKYGPVHWNEPDGLQKPTSEEASKEYDDLHLYGAVQWNEPDGLPQPTLEEQSKKYEDLAAYKPESRPGPEVVLSRIHPEEASKAYDDLDLYAVQTLDSVDKPYPMHPEEATKVYQDLEAYQPVYHTEASGAANASSSLRDDALRDFDKNHRDAAGYTSHLSSHSRHYLDQEQNDVEALTAQQIRARMSRNHAEQDRPRDLDEEMTKYESAWNSASLEAQQSLKRSKSISPSAMTGNYVRDFPEDFSGSWVAKADSASLLPQDMQEKDMGAASIAENGSRDDFELSSMDESFPLMESRVQSRIEPALDRVTSTSRPLGGSPVCEVADNFSNIPQGLEASFQVESEGRTTTPTMTTHYHAMNAGSKISSLENESHKERAVGDGTYKVLAYDNTTQSVSVAEMTSSVLDQQPPSSPSEVMLKLTNPARFLPHFGLLHSQGYEVVSGSGDVLIFRRVRPATQDTPAENLGQGPINPIDLMGKPVVGNFASPTGFVNYETLANAEVLKPEPPFRSNVDVHKEQPALGGSGTEQEHNRPRKKSIGRRLAVGGAWTIGIAYAVGVLAEYFSTGGLDGLGPRGL</sequence>